<protein>
    <submittedName>
        <fullName evidence="1">Uncharacterized protein</fullName>
    </submittedName>
</protein>
<organism evidence="1 2">
    <name type="scientific">Nonomuraea insulae</name>
    <dbReference type="NCBI Taxonomy" id="1616787"/>
    <lineage>
        <taxon>Bacteria</taxon>
        <taxon>Bacillati</taxon>
        <taxon>Actinomycetota</taxon>
        <taxon>Actinomycetes</taxon>
        <taxon>Streptosporangiales</taxon>
        <taxon>Streptosporangiaceae</taxon>
        <taxon>Nonomuraea</taxon>
    </lineage>
</organism>
<evidence type="ECO:0000313" key="2">
    <source>
        <dbReference type="Proteomes" id="UP001596058"/>
    </source>
</evidence>
<proteinExistence type="predicted"/>
<dbReference type="RefSeq" id="WP_379517621.1">
    <property type="nucleotide sequence ID" value="NZ_JBHSPA010000035.1"/>
</dbReference>
<name>A0ABW1CUF5_9ACTN</name>
<sequence>MLQQDADRGMAIAFMPGDGEHVPVDRPAAAPGAILHGVGEEAVRVSDVAVAADLAAGGPGRALAWPVAEAAAEIGEQYAASLALDQAISSARTRQALGWTPARPTLVEDLSQGSYVRPAR</sequence>
<comment type="caution">
    <text evidence="1">The sequence shown here is derived from an EMBL/GenBank/DDBJ whole genome shotgun (WGS) entry which is preliminary data.</text>
</comment>
<gene>
    <name evidence="1" type="ORF">ACFPZ3_29985</name>
</gene>
<dbReference type="EMBL" id="JBHSPA010000035">
    <property type="protein sequence ID" value="MFC5828116.1"/>
    <property type="molecule type" value="Genomic_DNA"/>
</dbReference>
<reference evidence="2" key="1">
    <citation type="journal article" date="2019" name="Int. J. Syst. Evol. Microbiol.">
        <title>The Global Catalogue of Microorganisms (GCM) 10K type strain sequencing project: providing services to taxonomists for standard genome sequencing and annotation.</title>
        <authorList>
            <consortium name="The Broad Institute Genomics Platform"/>
            <consortium name="The Broad Institute Genome Sequencing Center for Infectious Disease"/>
            <person name="Wu L."/>
            <person name="Ma J."/>
        </authorList>
    </citation>
    <scope>NUCLEOTIDE SEQUENCE [LARGE SCALE GENOMIC DNA]</scope>
    <source>
        <strain evidence="2">CCUG 53903</strain>
    </source>
</reference>
<keyword evidence="2" id="KW-1185">Reference proteome</keyword>
<evidence type="ECO:0000313" key="1">
    <source>
        <dbReference type="EMBL" id="MFC5828116.1"/>
    </source>
</evidence>
<accession>A0ABW1CUF5</accession>
<dbReference type="Proteomes" id="UP001596058">
    <property type="component" value="Unassembled WGS sequence"/>
</dbReference>